<dbReference type="PANTHER" id="PTHR19433">
    <property type="entry name" value="T-CELL RECEPTOR ALPHA CHAIN V REGION-RELATED"/>
    <property type="match status" value="1"/>
</dbReference>
<dbReference type="Gene3D" id="2.60.40.10">
    <property type="entry name" value="Immunoglobulins"/>
    <property type="match status" value="1"/>
</dbReference>
<comment type="subcellular location">
    <subcellularLocation>
        <location evidence="1">Cell membrane</location>
    </subcellularLocation>
</comment>
<evidence type="ECO:0000256" key="2">
    <source>
        <dbReference type="ARBA" id="ARBA00022475"/>
    </source>
</evidence>
<dbReference type="GO" id="GO:0005886">
    <property type="term" value="C:plasma membrane"/>
    <property type="evidence" value="ECO:0007669"/>
    <property type="project" value="UniProtKB-SubCell"/>
</dbReference>
<evidence type="ECO:0000256" key="5">
    <source>
        <dbReference type="ARBA" id="ARBA00023136"/>
    </source>
</evidence>
<feature type="domain" description="Ig-like" evidence="11">
    <location>
        <begin position="8"/>
        <end position="113"/>
    </location>
</feature>
<name>A0AAW2AI16_CULAL</name>
<keyword evidence="4" id="KW-0391">Immunity</keyword>
<comment type="caution">
    <text evidence="12">The sequence shown here is derived from an EMBL/GenBank/DDBJ whole genome shotgun (WGS) entry which is preliminary data.</text>
</comment>
<dbReference type="SUPFAM" id="SSF48726">
    <property type="entry name" value="Immunoglobulin"/>
    <property type="match status" value="1"/>
</dbReference>
<keyword evidence="7" id="KW-0325">Glycoprotein</keyword>
<keyword evidence="2" id="KW-1003">Cell membrane</keyword>
<protein>
    <recommendedName>
        <fullName evidence="11">Ig-like domain-containing protein</fullName>
    </recommendedName>
</protein>
<keyword evidence="9" id="KW-1133">Transmembrane helix</keyword>
<evidence type="ECO:0000256" key="4">
    <source>
        <dbReference type="ARBA" id="ARBA00022859"/>
    </source>
</evidence>
<organism evidence="12 13">
    <name type="scientific">Culter alburnus</name>
    <name type="common">Topmouth culter</name>
    <dbReference type="NCBI Taxonomy" id="194366"/>
    <lineage>
        <taxon>Eukaryota</taxon>
        <taxon>Metazoa</taxon>
        <taxon>Chordata</taxon>
        <taxon>Craniata</taxon>
        <taxon>Vertebrata</taxon>
        <taxon>Euteleostomi</taxon>
        <taxon>Actinopterygii</taxon>
        <taxon>Neopterygii</taxon>
        <taxon>Teleostei</taxon>
        <taxon>Ostariophysi</taxon>
        <taxon>Cypriniformes</taxon>
        <taxon>Xenocyprididae</taxon>
        <taxon>Xenocypridinae</taxon>
        <taxon>Culter</taxon>
    </lineage>
</organism>
<sequence>MKLSATHPLMLFLIGIIFVKRTSLTLVKTVNSGTTVAFLCPNILTEPSYIAWFKQINGSLPLCIVTQYVGEKQADSIYLNGFKKDHIEMSVNKTFSSLKIVNVDVSDSGFYYCGSFLTNYMKFHNKTQLVVVNETNQFKEDITNADCGATEETSRSCHIYYTLTLILSGLVLLPTVFAIVVLIRLKKSNKQRQDAQRHGHNKEMNKQLQQKEQDEDLNYAALSLDKKKSRRPVRGMREVEPNVIYAATR</sequence>
<dbReference type="InterPro" id="IPR036179">
    <property type="entry name" value="Ig-like_dom_sf"/>
</dbReference>
<dbReference type="InterPro" id="IPR003599">
    <property type="entry name" value="Ig_sub"/>
</dbReference>
<dbReference type="Pfam" id="PF07686">
    <property type="entry name" value="V-set"/>
    <property type="match status" value="1"/>
</dbReference>
<dbReference type="GO" id="GO:0002376">
    <property type="term" value="P:immune system process"/>
    <property type="evidence" value="ECO:0007669"/>
    <property type="project" value="UniProtKB-KW"/>
</dbReference>
<keyword evidence="13" id="KW-1185">Reference proteome</keyword>
<proteinExistence type="predicted"/>
<dbReference type="CDD" id="cd00099">
    <property type="entry name" value="IgV"/>
    <property type="match status" value="1"/>
</dbReference>
<dbReference type="PANTHER" id="PTHR19433:SF111">
    <property type="entry name" value="T CELL RECEPTOR ALPHA VARIABLE 4"/>
    <property type="match status" value="1"/>
</dbReference>
<dbReference type="PROSITE" id="PS50835">
    <property type="entry name" value="IG_LIKE"/>
    <property type="match status" value="1"/>
</dbReference>
<feature type="chain" id="PRO_5043362988" description="Ig-like domain-containing protein" evidence="10">
    <location>
        <begin position="25"/>
        <end position="249"/>
    </location>
</feature>
<gene>
    <name evidence="12" type="ORF">ABG768_025601</name>
</gene>
<dbReference type="InterPro" id="IPR013783">
    <property type="entry name" value="Ig-like_fold"/>
</dbReference>
<accession>A0AAW2AI16</accession>
<evidence type="ECO:0000313" key="12">
    <source>
        <dbReference type="EMBL" id="KAK9972280.1"/>
    </source>
</evidence>
<keyword evidence="9" id="KW-0812">Transmembrane</keyword>
<feature type="region of interest" description="Disordered" evidence="8">
    <location>
        <begin position="191"/>
        <end position="212"/>
    </location>
</feature>
<evidence type="ECO:0000259" key="11">
    <source>
        <dbReference type="PROSITE" id="PS50835"/>
    </source>
</evidence>
<evidence type="ECO:0000256" key="1">
    <source>
        <dbReference type="ARBA" id="ARBA00004236"/>
    </source>
</evidence>
<evidence type="ECO:0000256" key="3">
    <source>
        <dbReference type="ARBA" id="ARBA00022729"/>
    </source>
</evidence>
<dbReference type="Proteomes" id="UP001479290">
    <property type="component" value="Unassembled WGS sequence"/>
</dbReference>
<keyword evidence="3 10" id="KW-0732">Signal</keyword>
<evidence type="ECO:0000256" key="6">
    <source>
        <dbReference type="ARBA" id="ARBA00023157"/>
    </source>
</evidence>
<keyword evidence="5 9" id="KW-0472">Membrane</keyword>
<feature type="signal peptide" evidence="10">
    <location>
        <begin position="1"/>
        <end position="24"/>
    </location>
</feature>
<dbReference type="GO" id="GO:0009617">
    <property type="term" value="P:response to bacterium"/>
    <property type="evidence" value="ECO:0007669"/>
    <property type="project" value="TreeGrafter"/>
</dbReference>
<reference evidence="12 13" key="1">
    <citation type="submission" date="2024-05" db="EMBL/GenBank/DDBJ databases">
        <title>A high-quality chromosomal-level genome assembly of Topmouth culter (Culter alburnus).</title>
        <authorList>
            <person name="Zhao H."/>
        </authorList>
    </citation>
    <scope>NUCLEOTIDE SEQUENCE [LARGE SCALE GENOMIC DNA]</scope>
    <source>
        <strain evidence="12">CATC2023</strain>
        <tissue evidence="12">Muscle</tissue>
    </source>
</reference>
<dbReference type="InterPro" id="IPR052051">
    <property type="entry name" value="TCR_complex_component"/>
</dbReference>
<dbReference type="InterPro" id="IPR013106">
    <property type="entry name" value="Ig_V-set"/>
</dbReference>
<evidence type="ECO:0000256" key="10">
    <source>
        <dbReference type="SAM" id="SignalP"/>
    </source>
</evidence>
<evidence type="ECO:0000256" key="7">
    <source>
        <dbReference type="ARBA" id="ARBA00023180"/>
    </source>
</evidence>
<evidence type="ECO:0000313" key="13">
    <source>
        <dbReference type="Proteomes" id="UP001479290"/>
    </source>
</evidence>
<dbReference type="InterPro" id="IPR007110">
    <property type="entry name" value="Ig-like_dom"/>
</dbReference>
<dbReference type="EMBL" id="JAWDJR010000007">
    <property type="protein sequence ID" value="KAK9972280.1"/>
    <property type="molecule type" value="Genomic_DNA"/>
</dbReference>
<dbReference type="SMART" id="SM00409">
    <property type="entry name" value="IG"/>
    <property type="match status" value="1"/>
</dbReference>
<evidence type="ECO:0000256" key="8">
    <source>
        <dbReference type="SAM" id="MobiDB-lite"/>
    </source>
</evidence>
<evidence type="ECO:0000256" key="9">
    <source>
        <dbReference type="SAM" id="Phobius"/>
    </source>
</evidence>
<keyword evidence="6" id="KW-1015">Disulfide bond</keyword>
<dbReference type="AlphaFoldDB" id="A0AAW2AI16"/>
<feature type="transmembrane region" description="Helical" evidence="9">
    <location>
        <begin position="159"/>
        <end position="183"/>
    </location>
</feature>